<accession>A0A2K8NA37</accession>
<dbReference type="EMBL" id="CP024955">
    <property type="protein sequence ID" value="ATY85667.1"/>
    <property type="molecule type" value="Genomic_DNA"/>
</dbReference>
<dbReference type="InterPro" id="IPR024301">
    <property type="entry name" value="Amidase_6"/>
</dbReference>
<dbReference type="PANTHER" id="PTHR40032">
    <property type="entry name" value="EXPORTED PROTEIN-RELATED"/>
    <property type="match status" value="1"/>
</dbReference>
<sequence length="344" mass="40742">MNHPGWADAIRTYYEQKNQIWFQGGAGLSRMVASFRVHGCQEALLWYQRLARRRRTVLQSVTRVDTRRVRRQLTNGPGDPKSQKPASARLSTEKLWVDVLEHVQLLYRTGEDVGEERRIYPWRLALLPAGGTWRIVEERPLNDADRAVWGTSPQEQEGKSADRAPGWWRERWRKLFSFRRFDRLQVFKYAELWWDGYNPRFRAFRVDCTNFVSQCLWHGGFPMDPAERPEQGWWYAWKEGGEDRWSLSWAVSHSLYWYMVQKAREGKVRFVDLPQRLYVGDIILYDWNGDGTWQHAAVVVDFDPEGQPLVNAHTTASYHRLWDYGDSPAWTRETRYAFIHIEDG</sequence>
<organism evidence="3 4">
    <name type="scientific">Kyrpidia spormannii</name>
    <dbReference type="NCBI Taxonomy" id="2055160"/>
    <lineage>
        <taxon>Bacteria</taxon>
        <taxon>Bacillati</taxon>
        <taxon>Bacillota</taxon>
        <taxon>Bacilli</taxon>
        <taxon>Bacillales</taxon>
        <taxon>Alicyclobacillaceae</taxon>
        <taxon>Kyrpidia</taxon>
    </lineage>
</organism>
<evidence type="ECO:0000313" key="3">
    <source>
        <dbReference type="EMBL" id="ATY85667.1"/>
    </source>
</evidence>
<dbReference type="OrthoDB" id="9812429at2"/>
<dbReference type="AlphaFoldDB" id="A0A2K8NA37"/>
<evidence type="ECO:0000313" key="4">
    <source>
        <dbReference type="Proteomes" id="UP000231932"/>
    </source>
</evidence>
<protein>
    <recommendedName>
        <fullName evidence="2">Putative amidase domain-containing protein</fullName>
    </recommendedName>
</protein>
<name>A0A2K8NA37_9BACL</name>
<gene>
    <name evidence="3" type="ORF">CVV65_12625</name>
</gene>
<reference evidence="4" key="1">
    <citation type="submission" date="2017-11" db="EMBL/GenBank/DDBJ databases">
        <title>Complete Genome Sequence of Kyrpidia sp. Strain EA-1, a thermophilic, hydrogen-oxidizing Bacterium, isolated from the Azores.</title>
        <authorList>
            <person name="Reiner J.E."/>
            <person name="Lapp C.J."/>
            <person name="Bunk B."/>
            <person name="Gescher J."/>
        </authorList>
    </citation>
    <scope>NUCLEOTIDE SEQUENCE [LARGE SCALE GENOMIC DNA]</scope>
    <source>
        <strain evidence="4">EA-1</strain>
    </source>
</reference>
<feature type="region of interest" description="Disordered" evidence="1">
    <location>
        <begin position="68"/>
        <end position="89"/>
    </location>
</feature>
<dbReference type="RefSeq" id="WP_100668429.1">
    <property type="nucleotide sequence ID" value="NZ_CP024955.1"/>
</dbReference>
<dbReference type="PANTHER" id="PTHR40032:SF1">
    <property type="entry name" value="EXPORTED PROTEIN"/>
    <property type="match status" value="1"/>
</dbReference>
<feature type="domain" description="Putative amidase" evidence="2">
    <location>
        <begin position="181"/>
        <end position="326"/>
    </location>
</feature>
<dbReference type="Pfam" id="PF12671">
    <property type="entry name" value="Amidase_6"/>
    <property type="match status" value="1"/>
</dbReference>
<keyword evidence="4" id="KW-1185">Reference proteome</keyword>
<dbReference type="KEGG" id="kyr:CVV65_12625"/>
<dbReference type="Proteomes" id="UP000231932">
    <property type="component" value="Chromosome"/>
</dbReference>
<evidence type="ECO:0000256" key="1">
    <source>
        <dbReference type="SAM" id="MobiDB-lite"/>
    </source>
</evidence>
<evidence type="ECO:0000259" key="2">
    <source>
        <dbReference type="Pfam" id="PF12671"/>
    </source>
</evidence>
<proteinExistence type="predicted"/>